<accession>A0A540VKQ2</accession>
<evidence type="ECO:0000256" key="1">
    <source>
        <dbReference type="ARBA" id="ARBA00022491"/>
    </source>
</evidence>
<dbReference type="PANTHER" id="PTHR30146:SF148">
    <property type="entry name" value="HTH-TYPE TRANSCRIPTIONAL REPRESSOR PURR-RELATED"/>
    <property type="match status" value="1"/>
</dbReference>
<dbReference type="PROSITE" id="PS00356">
    <property type="entry name" value="HTH_LACI_1"/>
    <property type="match status" value="1"/>
</dbReference>
<dbReference type="SUPFAM" id="SSF53822">
    <property type="entry name" value="Periplasmic binding protein-like I"/>
    <property type="match status" value="1"/>
</dbReference>
<dbReference type="InParanoid" id="A0A540VKQ2"/>
<dbReference type="Gene3D" id="1.10.260.40">
    <property type="entry name" value="lambda repressor-like DNA-binding domains"/>
    <property type="match status" value="1"/>
</dbReference>
<dbReference type="SUPFAM" id="SSF47413">
    <property type="entry name" value="lambda repressor-like DNA-binding domains"/>
    <property type="match status" value="1"/>
</dbReference>
<dbReference type="CDD" id="cd01392">
    <property type="entry name" value="HTH_LacI"/>
    <property type="match status" value="1"/>
</dbReference>
<dbReference type="PROSITE" id="PS50932">
    <property type="entry name" value="HTH_LACI_2"/>
    <property type="match status" value="1"/>
</dbReference>
<evidence type="ECO:0000256" key="2">
    <source>
        <dbReference type="ARBA" id="ARBA00023015"/>
    </source>
</evidence>
<dbReference type="PRINTS" id="PR00036">
    <property type="entry name" value="HTHLACI"/>
</dbReference>
<gene>
    <name evidence="6" type="ORF">FKZ61_02710</name>
</gene>
<dbReference type="EMBL" id="VIGC01000003">
    <property type="protein sequence ID" value="TQE97348.1"/>
    <property type="molecule type" value="Genomic_DNA"/>
</dbReference>
<dbReference type="SMART" id="SM00354">
    <property type="entry name" value="HTH_LACI"/>
    <property type="match status" value="1"/>
</dbReference>
<dbReference type="GO" id="GO:0003700">
    <property type="term" value="F:DNA-binding transcription factor activity"/>
    <property type="evidence" value="ECO:0007669"/>
    <property type="project" value="TreeGrafter"/>
</dbReference>
<proteinExistence type="predicted"/>
<name>A0A540VKQ2_9CHLR</name>
<keyword evidence="3" id="KW-0238">DNA-binding</keyword>
<organism evidence="6 7">
    <name type="scientific">Litorilinea aerophila</name>
    <dbReference type="NCBI Taxonomy" id="1204385"/>
    <lineage>
        <taxon>Bacteria</taxon>
        <taxon>Bacillati</taxon>
        <taxon>Chloroflexota</taxon>
        <taxon>Caldilineae</taxon>
        <taxon>Caldilineales</taxon>
        <taxon>Caldilineaceae</taxon>
        <taxon>Litorilinea</taxon>
    </lineage>
</organism>
<dbReference type="InterPro" id="IPR028082">
    <property type="entry name" value="Peripla_BP_I"/>
</dbReference>
<keyword evidence="7" id="KW-1185">Reference proteome</keyword>
<dbReference type="OrthoDB" id="156657at2"/>
<dbReference type="InterPro" id="IPR000843">
    <property type="entry name" value="HTH_LacI"/>
</dbReference>
<reference evidence="6 7" key="1">
    <citation type="submission" date="2019-06" db="EMBL/GenBank/DDBJ databases">
        <title>Genome sequence of Litorilinea aerophila BAA-2444.</title>
        <authorList>
            <person name="Maclea K.S."/>
            <person name="Maurais E.G."/>
            <person name="Iannazzi L.C."/>
        </authorList>
    </citation>
    <scope>NUCLEOTIDE SEQUENCE [LARGE SCALE GENOMIC DNA]</scope>
    <source>
        <strain evidence="6 7">ATCC BAA-2444</strain>
    </source>
</reference>
<evidence type="ECO:0000259" key="5">
    <source>
        <dbReference type="PROSITE" id="PS50932"/>
    </source>
</evidence>
<dbReference type="Gene3D" id="3.40.50.2300">
    <property type="match status" value="2"/>
</dbReference>
<keyword evidence="2" id="KW-0805">Transcription regulation</keyword>
<dbReference type="GO" id="GO:0000976">
    <property type="term" value="F:transcription cis-regulatory region binding"/>
    <property type="evidence" value="ECO:0007669"/>
    <property type="project" value="TreeGrafter"/>
</dbReference>
<comment type="caution">
    <text evidence="6">The sequence shown here is derived from an EMBL/GenBank/DDBJ whole genome shotgun (WGS) entry which is preliminary data.</text>
</comment>
<evidence type="ECO:0000256" key="3">
    <source>
        <dbReference type="ARBA" id="ARBA00023125"/>
    </source>
</evidence>
<dbReference type="Pfam" id="PF13377">
    <property type="entry name" value="Peripla_BP_3"/>
    <property type="match status" value="1"/>
</dbReference>
<protein>
    <submittedName>
        <fullName evidence="6">LacI family transcriptional regulator</fullName>
    </submittedName>
</protein>
<dbReference type="InterPro" id="IPR010982">
    <property type="entry name" value="Lambda_DNA-bd_dom_sf"/>
</dbReference>
<feature type="domain" description="HTH lacI-type" evidence="5">
    <location>
        <begin position="3"/>
        <end position="58"/>
    </location>
</feature>
<keyword evidence="4" id="KW-0804">Transcription</keyword>
<sequence length="362" mass="40290">MPVTLEEIARAANVSIATVSRVLNNSDHPVSERTRQRIKRLAAEMGYRPNWMARSLRTDRTHTIGIIVDDIVTPFSPLIVRGVQDVLTRHEYLGLVVNTDRSQALEKDAIATLISRPVDGFVFVESVYRKVTDELERSGKPYVFVHRLFDSSIQNSVVPDDYNNAALAVRHLLGLGHQRIAHIRGPEGWHPAERRLAAYLDEMAAAGLHPDPAYVQLSTWEAPGGYEACRQLLALPERPTAIFAANDWIALGAIYAIQDAGLRVPQDIAVVGYDNQEFTGRVRPPITTVSLPAYRMGMRAAEILWEKLEGAQGDVDEEKVPGRLYVRSSCGGNPNPPRWTSTSPTADAFPHERFVPRCREDG</sequence>
<dbReference type="Proteomes" id="UP000317371">
    <property type="component" value="Unassembled WGS sequence"/>
</dbReference>
<dbReference type="CDD" id="cd06288">
    <property type="entry name" value="PBP1_sucrose_transcription_regulator"/>
    <property type="match status" value="1"/>
</dbReference>
<dbReference type="AlphaFoldDB" id="A0A540VKQ2"/>
<dbReference type="Pfam" id="PF00356">
    <property type="entry name" value="LacI"/>
    <property type="match status" value="1"/>
</dbReference>
<dbReference type="InterPro" id="IPR046335">
    <property type="entry name" value="LacI/GalR-like_sensor"/>
</dbReference>
<dbReference type="PANTHER" id="PTHR30146">
    <property type="entry name" value="LACI-RELATED TRANSCRIPTIONAL REPRESSOR"/>
    <property type="match status" value="1"/>
</dbReference>
<evidence type="ECO:0000313" key="6">
    <source>
        <dbReference type="EMBL" id="TQE97348.1"/>
    </source>
</evidence>
<dbReference type="RefSeq" id="WP_141608541.1">
    <property type="nucleotide sequence ID" value="NZ_VIGC02000003.1"/>
</dbReference>
<keyword evidence="1" id="KW-0678">Repressor</keyword>
<evidence type="ECO:0000256" key="4">
    <source>
        <dbReference type="ARBA" id="ARBA00023163"/>
    </source>
</evidence>
<evidence type="ECO:0000313" key="7">
    <source>
        <dbReference type="Proteomes" id="UP000317371"/>
    </source>
</evidence>